<evidence type="ECO:0000313" key="7">
    <source>
        <dbReference type="Proteomes" id="UP001499979"/>
    </source>
</evidence>
<dbReference type="InterPro" id="IPR014284">
    <property type="entry name" value="RNA_pol_sigma-70_dom"/>
</dbReference>
<dbReference type="SUPFAM" id="SSF88659">
    <property type="entry name" value="Sigma3 and sigma4 domains of RNA polymerase sigma factors"/>
    <property type="match status" value="1"/>
</dbReference>
<dbReference type="Gene3D" id="1.10.1740.10">
    <property type="match status" value="1"/>
</dbReference>
<evidence type="ECO:0000256" key="1">
    <source>
        <dbReference type="ARBA" id="ARBA00010641"/>
    </source>
</evidence>
<name>A0ABP4FEY3_9ACTN</name>
<dbReference type="InterPro" id="IPR039425">
    <property type="entry name" value="RNA_pol_sigma-70-like"/>
</dbReference>
<accession>A0ABP4FEY3</accession>
<dbReference type="PANTHER" id="PTHR43133">
    <property type="entry name" value="RNA POLYMERASE ECF-TYPE SIGMA FACTO"/>
    <property type="match status" value="1"/>
</dbReference>
<dbReference type="SMART" id="SM00421">
    <property type="entry name" value="HTH_LUXR"/>
    <property type="match status" value="1"/>
</dbReference>
<evidence type="ECO:0000256" key="3">
    <source>
        <dbReference type="ARBA" id="ARBA00023082"/>
    </source>
</evidence>
<dbReference type="InterPro" id="IPR000792">
    <property type="entry name" value="Tscrpt_reg_LuxR_C"/>
</dbReference>
<dbReference type="Pfam" id="PF04542">
    <property type="entry name" value="Sigma70_r2"/>
    <property type="match status" value="1"/>
</dbReference>
<dbReference type="Proteomes" id="UP001499979">
    <property type="component" value="Unassembled WGS sequence"/>
</dbReference>
<evidence type="ECO:0000256" key="4">
    <source>
        <dbReference type="ARBA" id="ARBA00023163"/>
    </source>
</evidence>
<dbReference type="InterPro" id="IPR036388">
    <property type="entry name" value="WH-like_DNA-bd_sf"/>
</dbReference>
<dbReference type="EMBL" id="BAAAJE010000039">
    <property type="protein sequence ID" value="GAA1166488.1"/>
    <property type="molecule type" value="Genomic_DNA"/>
</dbReference>
<dbReference type="InterPro" id="IPR013325">
    <property type="entry name" value="RNA_pol_sigma_r2"/>
</dbReference>
<evidence type="ECO:0000259" key="5">
    <source>
        <dbReference type="SMART" id="SM00421"/>
    </source>
</evidence>
<dbReference type="InterPro" id="IPR013324">
    <property type="entry name" value="RNA_pol_sigma_r3/r4-like"/>
</dbReference>
<dbReference type="Gene3D" id="1.10.10.10">
    <property type="entry name" value="Winged helix-like DNA-binding domain superfamily/Winged helix DNA-binding domain"/>
    <property type="match status" value="1"/>
</dbReference>
<dbReference type="InterPro" id="IPR007627">
    <property type="entry name" value="RNA_pol_sigma70_r2"/>
</dbReference>
<dbReference type="InterPro" id="IPR013249">
    <property type="entry name" value="RNA_pol_sigma70_r4_t2"/>
</dbReference>
<dbReference type="Pfam" id="PF08281">
    <property type="entry name" value="Sigma70_r4_2"/>
    <property type="match status" value="1"/>
</dbReference>
<dbReference type="PANTHER" id="PTHR43133:SF62">
    <property type="entry name" value="RNA POLYMERASE SIGMA FACTOR SIGZ"/>
    <property type="match status" value="1"/>
</dbReference>
<dbReference type="NCBIfam" id="TIGR02937">
    <property type="entry name" value="sigma70-ECF"/>
    <property type="match status" value="1"/>
</dbReference>
<evidence type="ECO:0000313" key="6">
    <source>
        <dbReference type="EMBL" id="GAA1166488.1"/>
    </source>
</evidence>
<evidence type="ECO:0000256" key="2">
    <source>
        <dbReference type="ARBA" id="ARBA00023015"/>
    </source>
</evidence>
<dbReference type="SUPFAM" id="SSF88946">
    <property type="entry name" value="Sigma2 domain of RNA polymerase sigma factors"/>
    <property type="match status" value="1"/>
</dbReference>
<keyword evidence="7" id="KW-1185">Reference proteome</keyword>
<keyword evidence="2" id="KW-0805">Transcription regulation</keyword>
<proteinExistence type="inferred from homology"/>
<comment type="caution">
    <text evidence="6">The sequence shown here is derived from an EMBL/GenBank/DDBJ whole genome shotgun (WGS) entry which is preliminary data.</text>
</comment>
<protein>
    <submittedName>
        <fullName evidence="6">ECF RNA polymerase sigma factor SigK</fullName>
    </submittedName>
</protein>
<organism evidence="6 7">
    <name type="scientific">Nocardioides aquiterrae</name>
    <dbReference type="NCBI Taxonomy" id="203799"/>
    <lineage>
        <taxon>Bacteria</taxon>
        <taxon>Bacillati</taxon>
        <taxon>Actinomycetota</taxon>
        <taxon>Actinomycetes</taxon>
        <taxon>Propionibacteriales</taxon>
        <taxon>Nocardioidaceae</taxon>
        <taxon>Nocardioides</taxon>
    </lineage>
</organism>
<sequence length="204" mass="22867">MPTRLIRDYRDRMTARGPSPHEAQLLARIAAGDGAALAALYDEHAAVVFGVARRVTRDEQLAREVCQEVFAYLWERPDRVDLARGSIRALLVVVAHRRAVDEVRRSERRLRAETRLDAPDLADGPEPEVVDAAAARWRDQRLCALVDALPPDQRQALRLAYYEGLTYRQVAARLGIAEGTAKSRLRLALARLRASLETEYGTAM</sequence>
<keyword evidence="4" id="KW-0804">Transcription</keyword>
<feature type="domain" description="HTH luxR-type" evidence="5">
    <location>
        <begin position="146"/>
        <end position="204"/>
    </location>
</feature>
<comment type="similarity">
    <text evidence="1">Belongs to the sigma-70 factor family. ECF subfamily.</text>
</comment>
<reference evidence="7" key="1">
    <citation type="journal article" date="2019" name="Int. J. Syst. Evol. Microbiol.">
        <title>The Global Catalogue of Microorganisms (GCM) 10K type strain sequencing project: providing services to taxonomists for standard genome sequencing and annotation.</title>
        <authorList>
            <consortium name="The Broad Institute Genomics Platform"/>
            <consortium name="The Broad Institute Genome Sequencing Center for Infectious Disease"/>
            <person name="Wu L."/>
            <person name="Ma J."/>
        </authorList>
    </citation>
    <scope>NUCLEOTIDE SEQUENCE [LARGE SCALE GENOMIC DNA]</scope>
    <source>
        <strain evidence="7">JCM 11813</strain>
    </source>
</reference>
<gene>
    <name evidence="6" type="primary">sigK</name>
    <name evidence="6" type="ORF">GCM10009606_49630</name>
</gene>
<keyword evidence="3" id="KW-0731">Sigma factor</keyword>